<dbReference type="AlphaFoldDB" id="A0A081NIS9"/>
<accession>A0A081NIS9</accession>
<protein>
    <submittedName>
        <fullName evidence="2">Uncharacterized protein</fullName>
    </submittedName>
</protein>
<dbReference type="EMBL" id="JOKH01000002">
    <property type="protein sequence ID" value="KEQ18352.1"/>
    <property type="molecule type" value="Genomic_DNA"/>
</dbReference>
<evidence type="ECO:0000313" key="2">
    <source>
        <dbReference type="EMBL" id="KEQ18352.1"/>
    </source>
</evidence>
<dbReference type="eggNOG" id="ENOG5033I32">
    <property type="taxonomic scope" value="Bacteria"/>
</dbReference>
<dbReference type="STRING" id="1137799.GZ78_12645"/>
<dbReference type="RefSeq" id="WP_034835581.1">
    <property type="nucleotide sequence ID" value="NZ_JOKH01000002.1"/>
</dbReference>
<organism evidence="2 3">
    <name type="scientific">Endozoicomonas numazuensis</name>
    <dbReference type="NCBI Taxonomy" id="1137799"/>
    <lineage>
        <taxon>Bacteria</taxon>
        <taxon>Pseudomonadati</taxon>
        <taxon>Pseudomonadota</taxon>
        <taxon>Gammaproteobacteria</taxon>
        <taxon>Oceanospirillales</taxon>
        <taxon>Endozoicomonadaceae</taxon>
        <taxon>Endozoicomonas</taxon>
    </lineage>
</organism>
<feature type="compositionally biased region" description="Basic and acidic residues" evidence="1">
    <location>
        <begin position="20"/>
        <end position="29"/>
    </location>
</feature>
<reference evidence="2 3" key="1">
    <citation type="submission" date="2014-06" db="EMBL/GenBank/DDBJ databases">
        <title>Whole Genome Sequences of Three Symbiotic Endozoicomonas Bacteria.</title>
        <authorList>
            <person name="Neave M.J."/>
            <person name="Apprill A."/>
            <person name="Voolstra C.R."/>
        </authorList>
    </citation>
    <scope>NUCLEOTIDE SEQUENCE [LARGE SCALE GENOMIC DNA]</scope>
    <source>
        <strain evidence="2 3">DSM 25634</strain>
    </source>
</reference>
<comment type="caution">
    <text evidence="2">The sequence shown here is derived from an EMBL/GenBank/DDBJ whole genome shotgun (WGS) entry which is preliminary data.</text>
</comment>
<proteinExistence type="predicted"/>
<dbReference type="InterPro" id="IPR040871">
    <property type="entry name" value="HopA1"/>
</dbReference>
<gene>
    <name evidence="2" type="ORF">GZ78_12645</name>
</gene>
<evidence type="ECO:0000256" key="1">
    <source>
        <dbReference type="SAM" id="MobiDB-lite"/>
    </source>
</evidence>
<evidence type="ECO:0000313" key="3">
    <source>
        <dbReference type="Proteomes" id="UP000028073"/>
    </source>
</evidence>
<keyword evidence="3" id="KW-1185">Reference proteome</keyword>
<dbReference type="OrthoDB" id="5489595at2"/>
<name>A0A081NIS9_9GAMM</name>
<dbReference type="Proteomes" id="UP000028073">
    <property type="component" value="Unassembled WGS sequence"/>
</dbReference>
<dbReference type="Pfam" id="PF17914">
    <property type="entry name" value="HopA1"/>
    <property type="match status" value="2"/>
</dbReference>
<sequence>MDPTPPPSSHRLGDAIDPPSDSKEIDETRPQTTQGEVQQGIINQRHISHVQGPARKALQHWAEEAARMSLNSEKSTQTCVRDLYRRDCPKQAPRPLTNTDARMLLGTIVRLEKKYDLLRVSMREFNVGVASMLDSPNFRETQYFFAFQDLPDEGTGDGSRLTLNLHPDKVKEVIEVLVEMMHQAPWSELIRKTKIQALSRLGKTTDCLVVYCTFSPDQVMALAQAVDEKIPKGFRLEHTPFGMERIYTGIAYSERKEGDSGSHGNSRNKVICRALRRCRHNSDLDLTRILNEELLLSGYDPENPARLARTNDFMEIVSKLARDKEPTVQLADIELECRGLFGRNTSPPEMTRESERVLKKLFEQLQGQPDLRVQRLGYGMRPLSEPSLGVSNEAAVRFLKVSRADGVRGAESSPWAVLTLCLSPENTVKSSESLLAELERLKQEQKPAFLIFSSPETIKRSGTAAALYVQSGPGSVQQCVERLADCLKGSVQENACIPVMEKCSEGIFYSEALNSRDSFDTSRGAAVAMGFRKTIESGYFLENLSEALQVMGVNPENPAKLL</sequence>
<feature type="region of interest" description="Disordered" evidence="1">
    <location>
        <begin position="1"/>
        <end position="37"/>
    </location>
</feature>